<protein>
    <recommendedName>
        <fullName evidence="1">DUF4350 domain-containing protein</fullName>
    </recommendedName>
</protein>
<evidence type="ECO:0000313" key="2">
    <source>
        <dbReference type="EMBL" id="ANF26168.1"/>
    </source>
</evidence>
<sequence>MTRPRRLLLLVAGALLLGLMLFFAISRATPYEETIEHGPAPEVRSNPYLAAERFLTDQGRAVDHAQGLGGLTETKDSRQVLLLLGERSTMTPAQAERLLHWVGKGGHLVFVAERIWDENAGNSGDLLLDALNLQQHEVSKKPDDSHVADGAANAEKRPVLTRLYLENENAPAYLAFDTNYHLYDAGGSAHAWANSAGATHMLQLRHGSGLITALTDSWIWQNDAIAQYDHAWLLWYLTQDRDVTLIYRTDHDGLLQRLLRYFPEALSAALLLLLLGCWHAAQRQGPLLKPADRGRRQLREHLRGSADFLYRRAGQRQLIATLQNDIIRQAQHRHPNLVALDHADMCKVLAQLSRTPVEAVTHAMRSSLDKKMSNADFTRQVARLQSLRNAL</sequence>
<gene>
    <name evidence="2" type="ORF">PS273GM_13910</name>
</gene>
<feature type="domain" description="DUF4350" evidence="1">
    <location>
        <begin position="43"/>
        <end position="238"/>
    </location>
</feature>
<reference evidence="2 3" key="1">
    <citation type="submission" date="2016-05" db="EMBL/GenBank/DDBJ databases">
        <title>Genome sequence of Pseudomonas stutzeri 273 and identification of the exopolysaccharide biosynthesis locus.</title>
        <authorList>
            <person name="Wu S."/>
            <person name="Sun C."/>
        </authorList>
    </citation>
    <scope>NUCLEOTIDE SEQUENCE [LARGE SCALE GENOMIC DNA]</scope>
    <source>
        <strain evidence="2 3">273</strain>
    </source>
</reference>
<dbReference type="EMBL" id="CP015641">
    <property type="protein sequence ID" value="ANF26168.1"/>
    <property type="molecule type" value="Genomic_DNA"/>
</dbReference>
<accession>A0A172WRP6</accession>
<evidence type="ECO:0000313" key="3">
    <source>
        <dbReference type="Proteomes" id="UP000077787"/>
    </source>
</evidence>
<evidence type="ECO:0000259" key="1">
    <source>
        <dbReference type="Pfam" id="PF14258"/>
    </source>
</evidence>
<name>A0A172WRP6_STUST</name>
<dbReference type="Proteomes" id="UP000077787">
    <property type="component" value="Chromosome"/>
</dbReference>
<proteinExistence type="predicted"/>
<dbReference type="RefSeq" id="WP_064481692.1">
    <property type="nucleotide sequence ID" value="NZ_CP015641.1"/>
</dbReference>
<dbReference type="InterPro" id="IPR025646">
    <property type="entry name" value="DUF4350"/>
</dbReference>
<dbReference type="Pfam" id="PF14258">
    <property type="entry name" value="DUF4350"/>
    <property type="match status" value="1"/>
</dbReference>
<dbReference type="OrthoDB" id="6638317at2"/>
<organism evidence="2 3">
    <name type="scientific">Stutzerimonas stutzeri</name>
    <name type="common">Pseudomonas stutzeri</name>
    <dbReference type="NCBI Taxonomy" id="316"/>
    <lineage>
        <taxon>Bacteria</taxon>
        <taxon>Pseudomonadati</taxon>
        <taxon>Pseudomonadota</taxon>
        <taxon>Gammaproteobacteria</taxon>
        <taxon>Pseudomonadales</taxon>
        <taxon>Pseudomonadaceae</taxon>
        <taxon>Stutzerimonas</taxon>
    </lineage>
</organism>
<dbReference type="AlphaFoldDB" id="A0A172WRP6"/>